<name>A0AAD2J6D8_ACHAE</name>
<feature type="compositionally biased region" description="Basic residues" evidence="1">
    <location>
        <begin position="10"/>
        <end position="21"/>
    </location>
</feature>
<gene>
    <name evidence="2" type="ORF">ERS370000_06231</name>
</gene>
<feature type="region of interest" description="Disordered" evidence="1">
    <location>
        <begin position="1"/>
        <end position="24"/>
    </location>
</feature>
<reference evidence="2 3" key="1">
    <citation type="submission" date="2015-09" db="EMBL/GenBank/DDBJ databases">
        <authorList>
            <consortium name="Pathogen Informatics"/>
        </authorList>
    </citation>
    <scope>NUCLEOTIDE SEQUENCE [LARGE SCALE GENOMIC DNA]</scope>
    <source>
        <strain evidence="2 3">2789STDY5608625</strain>
    </source>
</reference>
<dbReference type="EMBL" id="CYTK01000020">
    <property type="protein sequence ID" value="CUJ78434.1"/>
    <property type="molecule type" value="Genomic_DNA"/>
</dbReference>
<organism evidence="2 3">
    <name type="scientific">Achromobacter aegrifaciens</name>
    <dbReference type="NCBI Taxonomy" id="1287736"/>
    <lineage>
        <taxon>Bacteria</taxon>
        <taxon>Pseudomonadati</taxon>
        <taxon>Pseudomonadota</taxon>
        <taxon>Betaproteobacteria</taxon>
        <taxon>Burkholderiales</taxon>
        <taxon>Alcaligenaceae</taxon>
        <taxon>Achromobacter</taxon>
    </lineage>
</organism>
<sequence>MKSESIYKTSHGRPAGRHKTAARPASPALGYIVAINQRQTPAPAPAPADTSWDSWFAGESVTADFLNDRDQPVDRAGGRSCR</sequence>
<dbReference type="AlphaFoldDB" id="A0AAD2J6D8"/>
<evidence type="ECO:0000313" key="2">
    <source>
        <dbReference type="EMBL" id="CUJ78434.1"/>
    </source>
</evidence>
<dbReference type="Proteomes" id="UP000044098">
    <property type="component" value="Unassembled WGS sequence"/>
</dbReference>
<comment type="caution">
    <text evidence="2">The sequence shown here is derived from an EMBL/GenBank/DDBJ whole genome shotgun (WGS) entry which is preliminary data.</text>
</comment>
<accession>A0AAD2J6D8</accession>
<evidence type="ECO:0000313" key="3">
    <source>
        <dbReference type="Proteomes" id="UP000044098"/>
    </source>
</evidence>
<proteinExistence type="predicted"/>
<protein>
    <submittedName>
        <fullName evidence="2">Uncharacterized protein</fullName>
    </submittedName>
</protein>
<evidence type="ECO:0000256" key="1">
    <source>
        <dbReference type="SAM" id="MobiDB-lite"/>
    </source>
</evidence>